<proteinExistence type="predicted"/>
<evidence type="ECO:0000313" key="1">
    <source>
        <dbReference type="EMBL" id="EFI99351.1"/>
    </source>
</evidence>
<evidence type="ECO:0008006" key="3">
    <source>
        <dbReference type="Google" id="ProtNLM"/>
    </source>
</evidence>
<feature type="non-terminal residue" evidence="1">
    <location>
        <position position="447"/>
    </location>
</feature>
<dbReference type="AlphaFoldDB" id="D8PZ13"/>
<evidence type="ECO:0000313" key="2">
    <source>
        <dbReference type="Proteomes" id="UP000007431"/>
    </source>
</evidence>
<dbReference type="InParanoid" id="D8PZ13"/>
<dbReference type="VEuPathDB" id="FungiDB:SCHCODRAFT_01170378"/>
<sequence>MSEIPKGLATELWSSIFTMADRDSACNLASSCRTLRSISQNTLFDKIIVRRHEQRCSRALVPILRHARVICLFDLRTSLDATLFTSQLPRLRSLVYGVDTEREYHDITIVNLVLQSWLRAATSLKRLELAVNLPEASDLLNALILAPELRVLIMHDEYLYGTHLNGSAPASLSLPHLERIVFARDINPALLDNILSADDPFPALKTLYVPDWSLPLICSLGCLLYKTKNTLTRLHLDIDAVSKVTAAVVILRETNRSILPYLSCVRIYVGQPKDRSEHLTAIDKFMRGFIVAVGAPVRHLELCVRVSVVVTRTLLVAACHREDDEWQDVHGLDEFLCRDFWARFQQEALPRGCAVEVMLWLCELLKPDTVAVGPHRDWQVGLAQLVTSRLNEYAGISVLTSFVTDAYDFNGANQEDDLDTAEEEQFYDDICVTEYFPSVRYRHIAVG</sequence>
<dbReference type="Proteomes" id="UP000007431">
    <property type="component" value="Unassembled WGS sequence"/>
</dbReference>
<organism evidence="2">
    <name type="scientific">Schizophyllum commune (strain H4-8 / FGSC 9210)</name>
    <name type="common">Split gill fungus</name>
    <dbReference type="NCBI Taxonomy" id="578458"/>
    <lineage>
        <taxon>Eukaryota</taxon>
        <taxon>Fungi</taxon>
        <taxon>Dikarya</taxon>
        <taxon>Basidiomycota</taxon>
        <taxon>Agaricomycotina</taxon>
        <taxon>Agaricomycetes</taxon>
        <taxon>Agaricomycetidae</taxon>
        <taxon>Agaricales</taxon>
        <taxon>Schizophyllaceae</taxon>
        <taxon>Schizophyllum</taxon>
    </lineage>
</organism>
<keyword evidence="2" id="KW-1185">Reference proteome</keyword>
<protein>
    <recommendedName>
        <fullName evidence="3">F-box domain-containing protein</fullName>
    </recommendedName>
</protein>
<dbReference type="EMBL" id="GL377304">
    <property type="protein sequence ID" value="EFI99351.1"/>
    <property type="molecule type" value="Genomic_DNA"/>
</dbReference>
<dbReference type="HOGENOM" id="CLU_594674_0_0_1"/>
<accession>D8PZ13</accession>
<gene>
    <name evidence="1" type="ORF">SCHCODRAFT_106576</name>
</gene>
<name>D8PZ13_SCHCM</name>
<reference evidence="1 2" key="1">
    <citation type="journal article" date="2010" name="Nat. Biotechnol.">
        <title>Genome sequence of the model mushroom Schizophyllum commune.</title>
        <authorList>
            <person name="Ohm R.A."/>
            <person name="de Jong J.F."/>
            <person name="Lugones L.G."/>
            <person name="Aerts A."/>
            <person name="Kothe E."/>
            <person name="Stajich J.E."/>
            <person name="de Vries R.P."/>
            <person name="Record E."/>
            <person name="Levasseur A."/>
            <person name="Baker S.E."/>
            <person name="Bartholomew K.A."/>
            <person name="Coutinho P.M."/>
            <person name="Erdmann S."/>
            <person name="Fowler T.J."/>
            <person name="Gathman A.C."/>
            <person name="Lombard V."/>
            <person name="Henrissat B."/>
            <person name="Knabe N."/>
            <person name="Kuees U."/>
            <person name="Lilly W.W."/>
            <person name="Lindquist E."/>
            <person name="Lucas S."/>
            <person name="Magnuson J.K."/>
            <person name="Piumi F."/>
            <person name="Raudaskoski M."/>
            <person name="Salamov A."/>
            <person name="Schmutz J."/>
            <person name="Schwarze F.W.M.R."/>
            <person name="vanKuyk P.A."/>
            <person name="Horton J.S."/>
            <person name="Grigoriev I.V."/>
            <person name="Woesten H.A.B."/>
        </authorList>
    </citation>
    <scope>NUCLEOTIDE SEQUENCE [LARGE SCALE GENOMIC DNA]</scope>
    <source>
        <strain evidence="2">H4-8 / FGSC 9210</strain>
    </source>
</reference>